<proteinExistence type="predicted"/>
<evidence type="ECO:0000313" key="2">
    <source>
        <dbReference type="EMBL" id="MFC5524465.1"/>
    </source>
</evidence>
<protein>
    <recommendedName>
        <fullName evidence="4">DUF304 domain-containing protein</fullName>
    </recommendedName>
</protein>
<name>A0ABW0QIL9_9GAMM</name>
<dbReference type="EMBL" id="JBHSNF010000001">
    <property type="protein sequence ID" value="MFC5524465.1"/>
    <property type="molecule type" value="Genomic_DNA"/>
</dbReference>
<evidence type="ECO:0008006" key="4">
    <source>
        <dbReference type="Google" id="ProtNLM"/>
    </source>
</evidence>
<keyword evidence="1" id="KW-0812">Transmembrane</keyword>
<sequence length="157" mass="17922">MRRLSSSYTVFYKRVLPFVWLLLPLLSAWLLWNIPAHAQQPRWPALFPMLVIPAIGLVLFKKLIFDLVDEVWLDGEQLLVKSRGLQARIALADVVNVNTTSMTNPRRITLMLRSDSRFGRNVSFIPASPRGFASAFKPDPIAVELIGRVDALRQVRR</sequence>
<comment type="caution">
    <text evidence="2">The sequence shown here is derived from an EMBL/GenBank/DDBJ whole genome shotgun (WGS) entry which is preliminary data.</text>
</comment>
<evidence type="ECO:0000313" key="3">
    <source>
        <dbReference type="Proteomes" id="UP001596114"/>
    </source>
</evidence>
<keyword evidence="1" id="KW-0472">Membrane</keyword>
<accession>A0ABW0QIL9</accession>
<evidence type="ECO:0000256" key="1">
    <source>
        <dbReference type="SAM" id="Phobius"/>
    </source>
</evidence>
<feature type="transmembrane region" description="Helical" evidence="1">
    <location>
        <begin position="12"/>
        <end position="31"/>
    </location>
</feature>
<organism evidence="2 3">
    <name type="scientific">Rhodanobacter ginsengisoli</name>
    <dbReference type="NCBI Taxonomy" id="418646"/>
    <lineage>
        <taxon>Bacteria</taxon>
        <taxon>Pseudomonadati</taxon>
        <taxon>Pseudomonadota</taxon>
        <taxon>Gammaproteobacteria</taxon>
        <taxon>Lysobacterales</taxon>
        <taxon>Rhodanobacteraceae</taxon>
        <taxon>Rhodanobacter</taxon>
    </lineage>
</organism>
<keyword evidence="3" id="KW-1185">Reference proteome</keyword>
<dbReference type="RefSeq" id="WP_377316688.1">
    <property type="nucleotide sequence ID" value="NZ_JBHSNF010000001.1"/>
</dbReference>
<reference evidence="3" key="1">
    <citation type="journal article" date="2019" name="Int. J. Syst. Evol. Microbiol.">
        <title>The Global Catalogue of Microorganisms (GCM) 10K type strain sequencing project: providing services to taxonomists for standard genome sequencing and annotation.</title>
        <authorList>
            <consortium name="The Broad Institute Genomics Platform"/>
            <consortium name="The Broad Institute Genome Sequencing Center for Infectious Disease"/>
            <person name="Wu L."/>
            <person name="Ma J."/>
        </authorList>
    </citation>
    <scope>NUCLEOTIDE SEQUENCE [LARGE SCALE GENOMIC DNA]</scope>
    <source>
        <strain evidence="3">CGMCC 1.16619</strain>
    </source>
</reference>
<keyword evidence="1" id="KW-1133">Transmembrane helix</keyword>
<dbReference type="Proteomes" id="UP001596114">
    <property type="component" value="Unassembled WGS sequence"/>
</dbReference>
<gene>
    <name evidence="2" type="ORF">ACFPPA_01785</name>
</gene>
<feature type="transmembrane region" description="Helical" evidence="1">
    <location>
        <begin position="43"/>
        <end position="60"/>
    </location>
</feature>